<evidence type="ECO:0000313" key="2">
    <source>
        <dbReference type="Proteomes" id="UP000000305"/>
    </source>
</evidence>
<dbReference type="AlphaFoldDB" id="E9HTH3"/>
<dbReference type="EMBL" id="GL732773">
    <property type="protein sequence ID" value="EFX64953.1"/>
    <property type="molecule type" value="Genomic_DNA"/>
</dbReference>
<accession>E9HTH3</accession>
<proteinExistence type="predicted"/>
<evidence type="ECO:0000313" key="1">
    <source>
        <dbReference type="EMBL" id="EFX64953.1"/>
    </source>
</evidence>
<sequence>GISYAWWNDRNGNPQYFWSGSNSRVHVCQCGIEQTCFENDVRCNCDSNAKLQLVDQGMIFL</sequence>
<organism evidence="1 2">
    <name type="scientific">Daphnia pulex</name>
    <name type="common">Water flea</name>
    <dbReference type="NCBI Taxonomy" id="6669"/>
    <lineage>
        <taxon>Eukaryota</taxon>
        <taxon>Metazoa</taxon>
        <taxon>Ecdysozoa</taxon>
        <taxon>Arthropoda</taxon>
        <taxon>Crustacea</taxon>
        <taxon>Branchiopoda</taxon>
        <taxon>Diplostraca</taxon>
        <taxon>Cladocera</taxon>
        <taxon>Anomopoda</taxon>
        <taxon>Daphniidae</taxon>
        <taxon>Daphnia</taxon>
    </lineage>
</organism>
<dbReference type="HOGENOM" id="CLU_200859_0_0_1"/>
<name>E9HTH3_DAPPU</name>
<dbReference type="PhylomeDB" id="E9HTH3"/>
<dbReference type="Proteomes" id="UP000000305">
    <property type="component" value="Unassembled WGS sequence"/>
</dbReference>
<keyword evidence="2" id="KW-1185">Reference proteome</keyword>
<dbReference type="KEGG" id="dpx:DAPPUDRAFT_65792"/>
<dbReference type="OrthoDB" id="6359386at2759"/>
<dbReference type="InParanoid" id="E9HTH3"/>
<gene>
    <name evidence="1" type="ORF">DAPPUDRAFT_65792</name>
</gene>
<reference evidence="1 2" key="1">
    <citation type="journal article" date="2011" name="Science">
        <title>The ecoresponsive genome of Daphnia pulex.</title>
        <authorList>
            <person name="Colbourne J.K."/>
            <person name="Pfrender M.E."/>
            <person name="Gilbert D."/>
            <person name="Thomas W.K."/>
            <person name="Tucker A."/>
            <person name="Oakley T.H."/>
            <person name="Tokishita S."/>
            <person name="Aerts A."/>
            <person name="Arnold G.J."/>
            <person name="Basu M.K."/>
            <person name="Bauer D.J."/>
            <person name="Caceres C.E."/>
            <person name="Carmel L."/>
            <person name="Casola C."/>
            <person name="Choi J.H."/>
            <person name="Detter J.C."/>
            <person name="Dong Q."/>
            <person name="Dusheyko S."/>
            <person name="Eads B.D."/>
            <person name="Frohlich T."/>
            <person name="Geiler-Samerotte K.A."/>
            <person name="Gerlach D."/>
            <person name="Hatcher P."/>
            <person name="Jogdeo S."/>
            <person name="Krijgsveld J."/>
            <person name="Kriventseva E.V."/>
            <person name="Kultz D."/>
            <person name="Laforsch C."/>
            <person name="Lindquist E."/>
            <person name="Lopez J."/>
            <person name="Manak J.R."/>
            <person name="Muller J."/>
            <person name="Pangilinan J."/>
            <person name="Patwardhan R.P."/>
            <person name="Pitluck S."/>
            <person name="Pritham E.J."/>
            <person name="Rechtsteiner A."/>
            <person name="Rho M."/>
            <person name="Rogozin I.B."/>
            <person name="Sakarya O."/>
            <person name="Salamov A."/>
            <person name="Schaack S."/>
            <person name="Shapiro H."/>
            <person name="Shiga Y."/>
            <person name="Skalitzky C."/>
            <person name="Smith Z."/>
            <person name="Souvorov A."/>
            <person name="Sung W."/>
            <person name="Tang Z."/>
            <person name="Tsuchiya D."/>
            <person name="Tu H."/>
            <person name="Vos H."/>
            <person name="Wang M."/>
            <person name="Wolf Y.I."/>
            <person name="Yamagata H."/>
            <person name="Yamada T."/>
            <person name="Ye Y."/>
            <person name="Shaw J.R."/>
            <person name="Andrews J."/>
            <person name="Crease T.J."/>
            <person name="Tang H."/>
            <person name="Lucas S.M."/>
            <person name="Robertson H.M."/>
            <person name="Bork P."/>
            <person name="Koonin E.V."/>
            <person name="Zdobnov E.M."/>
            <person name="Grigoriev I.V."/>
            <person name="Lynch M."/>
            <person name="Boore J.L."/>
        </authorList>
    </citation>
    <scope>NUCLEOTIDE SEQUENCE [LARGE SCALE GENOMIC DNA]</scope>
</reference>
<protein>
    <submittedName>
        <fullName evidence="1">Uncharacterized protein</fullName>
    </submittedName>
</protein>
<feature type="non-terminal residue" evidence="1">
    <location>
        <position position="1"/>
    </location>
</feature>